<evidence type="ECO:0000256" key="1">
    <source>
        <dbReference type="SAM" id="MobiDB-lite"/>
    </source>
</evidence>
<evidence type="ECO:0000259" key="2">
    <source>
        <dbReference type="Pfam" id="PF10000"/>
    </source>
</evidence>
<feature type="domain" description="CASTOR ACT" evidence="3">
    <location>
        <begin position="72"/>
        <end position="129"/>
    </location>
</feature>
<accession>A0ABN3VR89</accession>
<dbReference type="Proteomes" id="UP001500831">
    <property type="component" value="Unassembled WGS sequence"/>
</dbReference>
<keyword evidence="5" id="KW-1185">Reference proteome</keyword>
<dbReference type="PANTHER" id="PTHR39199">
    <property type="entry name" value="BLR5128 PROTEIN"/>
    <property type="match status" value="1"/>
</dbReference>
<reference evidence="4 5" key="1">
    <citation type="journal article" date="2019" name="Int. J. Syst. Evol. Microbiol.">
        <title>The Global Catalogue of Microorganisms (GCM) 10K type strain sequencing project: providing services to taxonomists for standard genome sequencing and annotation.</title>
        <authorList>
            <consortium name="The Broad Institute Genomics Platform"/>
            <consortium name="The Broad Institute Genome Sequencing Center for Infectious Disease"/>
            <person name="Wu L."/>
            <person name="Ma J."/>
        </authorList>
    </citation>
    <scope>NUCLEOTIDE SEQUENCE [LARGE SCALE GENOMIC DNA]</scope>
    <source>
        <strain evidence="4 5">JCM 6242</strain>
    </source>
</reference>
<gene>
    <name evidence="4" type="ORF">GCM10010517_05060</name>
</gene>
<sequence>MTFVAGERDLATLLRGMSPYLRPGRYVFATVRGQVPDGVTPVVTVAEDEGLTLVVPREQADAAGLPYDYVAAWITLRVRSALAAVGLTAAVAAELARAGVSCNVVAGFHHDHLFVPHDRAADAISALERLAERSARPGPPPQAAGTVEADPQPPPP</sequence>
<dbReference type="InterPro" id="IPR045865">
    <property type="entry name" value="ACT-like_dom_sf"/>
</dbReference>
<dbReference type="InterPro" id="IPR027795">
    <property type="entry name" value="CASTOR_ACT_dom"/>
</dbReference>
<organism evidence="4 5">
    <name type="scientific">Streptosporangium fragile</name>
    <dbReference type="NCBI Taxonomy" id="46186"/>
    <lineage>
        <taxon>Bacteria</taxon>
        <taxon>Bacillati</taxon>
        <taxon>Actinomycetota</taxon>
        <taxon>Actinomycetes</taxon>
        <taxon>Streptosporangiales</taxon>
        <taxon>Streptosporangiaceae</taxon>
        <taxon>Streptosporangium</taxon>
    </lineage>
</organism>
<proteinExistence type="predicted"/>
<dbReference type="Pfam" id="PF10000">
    <property type="entry name" value="ACT_3"/>
    <property type="match status" value="1"/>
</dbReference>
<comment type="caution">
    <text evidence="4">The sequence shown here is derived from an EMBL/GenBank/DDBJ whole genome shotgun (WGS) entry which is preliminary data.</text>
</comment>
<dbReference type="Pfam" id="PF13840">
    <property type="entry name" value="ACT_7"/>
    <property type="match status" value="1"/>
</dbReference>
<dbReference type="Gene3D" id="3.30.2130.10">
    <property type="entry name" value="VC0802-like"/>
    <property type="match status" value="1"/>
</dbReference>
<evidence type="ECO:0000313" key="4">
    <source>
        <dbReference type="EMBL" id="GAA2847906.1"/>
    </source>
</evidence>
<protein>
    <submittedName>
        <fullName evidence="4">ACT domain-containing protein</fullName>
    </submittedName>
</protein>
<feature type="region of interest" description="Disordered" evidence="1">
    <location>
        <begin position="131"/>
        <end position="156"/>
    </location>
</feature>
<dbReference type="RefSeq" id="WP_344967346.1">
    <property type="nucleotide sequence ID" value="NZ_BAAAVI010000002.1"/>
</dbReference>
<dbReference type="EMBL" id="BAAAVI010000002">
    <property type="protein sequence ID" value="GAA2847906.1"/>
    <property type="molecule type" value="Genomic_DNA"/>
</dbReference>
<dbReference type="SUPFAM" id="SSF55021">
    <property type="entry name" value="ACT-like"/>
    <property type="match status" value="2"/>
</dbReference>
<evidence type="ECO:0000259" key="3">
    <source>
        <dbReference type="Pfam" id="PF13840"/>
    </source>
</evidence>
<evidence type="ECO:0000313" key="5">
    <source>
        <dbReference type="Proteomes" id="UP001500831"/>
    </source>
</evidence>
<dbReference type="PANTHER" id="PTHR39199:SF1">
    <property type="entry name" value="BLR5128 PROTEIN"/>
    <property type="match status" value="1"/>
</dbReference>
<name>A0ABN3VR89_9ACTN</name>
<feature type="domain" description="DUF2241" evidence="2">
    <location>
        <begin position="5"/>
        <end position="71"/>
    </location>
</feature>
<dbReference type="InterPro" id="IPR018717">
    <property type="entry name" value="DUF2241"/>
</dbReference>